<keyword evidence="3" id="KW-1185">Reference proteome</keyword>
<dbReference type="EMBL" id="JBIRYI010000001">
    <property type="protein sequence ID" value="MFI2485552.1"/>
    <property type="molecule type" value="Genomic_DNA"/>
</dbReference>
<organism evidence="2 3">
    <name type="scientific">Promicromonospora kroppenstedtii</name>
    <dbReference type="NCBI Taxonomy" id="440482"/>
    <lineage>
        <taxon>Bacteria</taxon>
        <taxon>Bacillati</taxon>
        <taxon>Actinomycetota</taxon>
        <taxon>Actinomycetes</taxon>
        <taxon>Micrococcales</taxon>
        <taxon>Promicromonosporaceae</taxon>
        <taxon>Promicromonospora</taxon>
    </lineage>
</organism>
<reference evidence="2 3" key="1">
    <citation type="submission" date="2024-10" db="EMBL/GenBank/DDBJ databases">
        <title>The Natural Products Discovery Center: Release of the First 8490 Sequenced Strains for Exploring Actinobacteria Biosynthetic Diversity.</title>
        <authorList>
            <person name="Kalkreuter E."/>
            <person name="Kautsar S.A."/>
            <person name="Yang D."/>
            <person name="Bader C.D."/>
            <person name="Teijaro C.N."/>
            <person name="Fluegel L."/>
            <person name="Davis C.M."/>
            <person name="Simpson J.R."/>
            <person name="Lauterbach L."/>
            <person name="Steele A.D."/>
            <person name="Gui C."/>
            <person name="Meng S."/>
            <person name="Li G."/>
            <person name="Viehrig K."/>
            <person name="Ye F."/>
            <person name="Su P."/>
            <person name="Kiefer A.F."/>
            <person name="Nichols A."/>
            <person name="Cepeda A.J."/>
            <person name="Yan W."/>
            <person name="Fan B."/>
            <person name="Jiang Y."/>
            <person name="Adhikari A."/>
            <person name="Zheng C.-J."/>
            <person name="Schuster L."/>
            <person name="Cowan T.M."/>
            <person name="Smanski M.J."/>
            <person name="Chevrette M.G."/>
            <person name="De Carvalho L.P.S."/>
            <person name="Shen B."/>
        </authorList>
    </citation>
    <scope>NUCLEOTIDE SEQUENCE [LARGE SCALE GENOMIC DNA]</scope>
    <source>
        <strain evidence="2 3">NPDC019481</strain>
    </source>
</reference>
<gene>
    <name evidence="2" type="ORF">ACH47X_01520</name>
</gene>
<dbReference type="Proteomes" id="UP001611580">
    <property type="component" value="Unassembled WGS sequence"/>
</dbReference>
<evidence type="ECO:0000313" key="2">
    <source>
        <dbReference type="EMBL" id="MFI2485552.1"/>
    </source>
</evidence>
<evidence type="ECO:0000313" key="3">
    <source>
        <dbReference type="Proteomes" id="UP001611580"/>
    </source>
</evidence>
<feature type="chain" id="PRO_5046756044" description="Lipoprotein" evidence="1">
    <location>
        <begin position="23"/>
        <end position="143"/>
    </location>
</feature>
<dbReference type="PROSITE" id="PS51257">
    <property type="entry name" value="PROKAR_LIPOPROTEIN"/>
    <property type="match status" value="1"/>
</dbReference>
<protein>
    <recommendedName>
        <fullName evidence="4">Lipoprotein</fullName>
    </recommendedName>
</protein>
<keyword evidence="1" id="KW-0732">Signal</keyword>
<proteinExistence type="predicted"/>
<evidence type="ECO:0008006" key="4">
    <source>
        <dbReference type="Google" id="ProtNLM"/>
    </source>
</evidence>
<accession>A0ABW7XDJ0</accession>
<feature type="signal peptide" evidence="1">
    <location>
        <begin position="1"/>
        <end position="22"/>
    </location>
</feature>
<dbReference type="RefSeq" id="WP_397400737.1">
    <property type="nucleotide sequence ID" value="NZ_JBIRYI010000001.1"/>
</dbReference>
<comment type="caution">
    <text evidence="2">The sequence shown here is derived from an EMBL/GenBank/DDBJ whole genome shotgun (WGS) entry which is preliminary data.</text>
</comment>
<name>A0ABW7XDJ0_9MICO</name>
<sequence length="143" mass="14980">MLWRRTTALALPLALALGGCSASGTGPPREDQQRSIVVESFPAAPPGLPAEGVTNATVDATVRPARLAVTAWGTPGCMPYPVSVAWLDRWTIEVSTAPGPDSGCSTEYLAVSQVVVVPVDHPADEVRTVRVDGAEVAFAFREP</sequence>
<evidence type="ECO:0000256" key="1">
    <source>
        <dbReference type="SAM" id="SignalP"/>
    </source>
</evidence>